<evidence type="ECO:0000313" key="1">
    <source>
        <dbReference type="EMBL" id="EMO46955.1"/>
    </source>
</evidence>
<comment type="caution">
    <text evidence="1">The sequence shown here is derived from an EMBL/GenBank/DDBJ whole genome shotgun (WGS) entry which is preliminary data.</text>
</comment>
<reference evidence="1 2" key="1">
    <citation type="submission" date="2013-01" db="EMBL/GenBank/DDBJ databases">
        <authorList>
            <person name="Harkins D.M."/>
            <person name="Durkin A.S."/>
            <person name="Brinkac L.M."/>
            <person name="Haft D.H."/>
            <person name="Selengut J.D."/>
            <person name="Sanka R."/>
            <person name="DePew J."/>
            <person name="Purushe J."/>
            <person name="Matthias M.A."/>
            <person name="Vinetz J.M."/>
            <person name="Sutton G.G."/>
            <person name="Nierman W.C."/>
            <person name="Fouts D.E."/>
        </authorList>
    </citation>
    <scope>NUCLEOTIDE SEQUENCE [LARGE SCALE GENOMIC DNA]</scope>
    <source>
        <strain evidence="1 2">ZUN179</strain>
    </source>
</reference>
<dbReference type="AlphaFoldDB" id="M6UQT4"/>
<protein>
    <submittedName>
        <fullName evidence="1">Transposase domain protein</fullName>
    </submittedName>
</protein>
<sequence length="67" mass="7724">MKRKVYVGMDVHKKTIQLASLTSNTKERVKEQQIKHEEGQIKKFIQKLKSEGTEIHCCYEAGVTGNF</sequence>
<gene>
    <name evidence="1" type="ORF">LEP1GSC187_4150</name>
</gene>
<dbReference type="EMBL" id="AHOQ02000013">
    <property type="protein sequence ID" value="EMO46955.1"/>
    <property type="molecule type" value="Genomic_DNA"/>
</dbReference>
<organism evidence="1 2">
    <name type="scientific">Leptospira santarosai str. ZUN179</name>
    <dbReference type="NCBI Taxonomy" id="1049985"/>
    <lineage>
        <taxon>Bacteria</taxon>
        <taxon>Pseudomonadati</taxon>
        <taxon>Spirochaetota</taxon>
        <taxon>Spirochaetia</taxon>
        <taxon>Leptospirales</taxon>
        <taxon>Leptospiraceae</taxon>
        <taxon>Leptospira</taxon>
    </lineage>
</organism>
<dbReference type="Proteomes" id="UP000012160">
    <property type="component" value="Unassembled WGS sequence"/>
</dbReference>
<proteinExistence type="predicted"/>
<accession>M6UQT4</accession>
<name>M6UQT4_9LEPT</name>
<evidence type="ECO:0000313" key="2">
    <source>
        <dbReference type="Proteomes" id="UP000012160"/>
    </source>
</evidence>